<comment type="caution">
    <text evidence="1">The sequence shown here is derived from an EMBL/GenBank/DDBJ whole genome shotgun (WGS) entry which is preliminary data.</text>
</comment>
<accession>A0A0J8D8J1</accession>
<sequence length="162" mass="18345">MNKIKALLVLIIPVLILIAISIQPFTTKAIGKEIIVEKPYIEFKENSTENIKGINVVPLSKLKDYKKYLASGPSKNNIIYVQLERSGEIYKTKYVSDEKPKSGVYLKAKIDYIDETTKKAYIDLGNYNSLTWDPEAESKAYVKLKVLNGLFIVEEVITSLPK</sequence>
<dbReference type="PATRIC" id="fig|1121307.3.peg.264"/>
<evidence type="ECO:0000313" key="2">
    <source>
        <dbReference type="Proteomes" id="UP000036756"/>
    </source>
</evidence>
<dbReference type="Proteomes" id="UP000036756">
    <property type="component" value="Unassembled WGS sequence"/>
</dbReference>
<dbReference type="EMBL" id="LFVU01000011">
    <property type="protein sequence ID" value="KMT22375.1"/>
    <property type="molecule type" value="Genomic_DNA"/>
</dbReference>
<keyword evidence="2" id="KW-1185">Reference proteome</keyword>
<name>A0A0J8D8J1_CLOCY</name>
<dbReference type="RefSeq" id="WP_048570065.1">
    <property type="nucleotide sequence ID" value="NZ_LFVU01000011.1"/>
</dbReference>
<reference evidence="1 2" key="1">
    <citation type="submission" date="2015-06" db="EMBL/GenBank/DDBJ databases">
        <title>Draft genome sequence of the purine-degrading Clostridium cylindrosporum HC-1 (DSM 605).</title>
        <authorList>
            <person name="Poehlein A."/>
            <person name="Schiel-Bengelsdorf B."/>
            <person name="Bengelsdorf F."/>
            <person name="Daniel R."/>
            <person name="Duerre P."/>
        </authorList>
    </citation>
    <scope>NUCLEOTIDE SEQUENCE [LARGE SCALE GENOMIC DNA]</scope>
    <source>
        <strain evidence="1 2">DSM 605</strain>
    </source>
</reference>
<evidence type="ECO:0000313" key="1">
    <source>
        <dbReference type="EMBL" id="KMT22375.1"/>
    </source>
</evidence>
<protein>
    <submittedName>
        <fullName evidence="1">Uncharacterized protein</fullName>
    </submittedName>
</protein>
<dbReference type="STRING" id="1121307.CLCY_13c00100"/>
<organism evidence="1 2">
    <name type="scientific">Clostridium cylindrosporum DSM 605</name>
    <dbReference type="NCBI Taxonomy" id="1121307"/>
    <lineage>
        <taxon>Bacteria</taxon>
        <taxon>Bacillati</taxon>
        <taxon>Bacillota</taxon>
        <taxon>Clostridia</taxon>
        <taxon>Eubacteriales</taxon>
        <taxon>Clostridiaceae</taxon>
        <taxon>Clostridium</taxon>
    </lineage>
</organism>
<proteinExistence type="predicted"/>
<dbReference type="AlphaFoldDB" id="A0A0J8D8J1"/>
<gene>
    <name evidence="1" type="ORF">CLCY_13c00100</name>
</gene>